<keyword evidence="8" id="KW-1185">Reference proteome</keyword>
<keyword evidence="4" id="KW-0804">Transcription</keyword>
<keyword evidence="3" id="KW-0805">Transcription regulation</keyword>
<evidence type="ECO:0000313" key="7">
    <source>
        <dbReference type="EMBL" id="CAH0027755.1"/>
    </source>
</evidence>
<dbReference type="Pfam" id="PF00172">
    <property type="entry name" value="Zn_clus"/>
    <property type="match status" value="1"/>
</dbReference>
<sequence length="459" mass="51269">MSLEKSSQSLRRKSCGACVRSKRRCDLAEPVCSRCQMRRIDCIYPQRLGVVDQASSASSSSLDTPLPQTSGYGGQYPTSVAQFSSQGTLTLPAPTSLLVDDYTNMHIPTYLSPPSDPFGPVPRPLSPGMFSLVQDILGEQRFTSPSDLGLSAGSRGNPLLPSAGQSSSWSNDIITGSHFQPRTEYAARLMADQPATLAQNGYNCFIHHTQANSSAVLQDALAASALQAMRNPSNAGIVRAEIMRRARLLINAVEAARENYLPLFNMDFLPPVQALLVYQSMRLFSVGDPALVAQAERDQENLVAWTEVLDNEMDLFRSAPDSWETWIRKESVRRTLVYAEMLSGVYRFLRRGWDYAKQERMASLGFSVQRALWTARTASEWTIAWNNLPRLETIMARTPRDMREATTYDVDDLGVMLRATYFGIESMERWIGEDASALERWGLRHSGRGWRPVNPSHER</sequence>
<dbReference type="CDD" id="cd00067">
    <property type="entry name" value="GAL4"/>
    <property type="match status" value="1"/>
</dbReference>
<evidence type="ECO:0000256" key="4">
    <source>
        <dbReference type="ARBA" id="ARBA00023163"/>
    </source>
</evidence>
<dbReference type="Proteomes" id="UP000696573">
    <property type="component" value="Unassembled WGS sequence"/>
</dbReference>
<dbReference type="OrthoDB" id="4216928at2759"/>
<protein>
    <recommendedName>
        <fullName evidence="6">Zn(2)-C6 fungal-type domain-containing protein</fullName>
    </recommendedName>
</protein>
<accession>A0A9N9VQ14</accession>
<dbReference type="GO" id="GO:0000981">
    <property type="term" value="F:DNA-binding transcription factor activity, RNA polymerase II-specific"/>
    <property type="evidence" value="ECO:0007669"/>
    <property type="project" value="InterPro"/>
</dbReference>
<name>A0A9N9VQ14_9HYPO</name>
<feature type="domain" description="Zn(2)-C6 fungal-type" evidence="6">
    <location>
        <begin position="14"/>
        <end position="44"/>
    </location>
</feature>
<proteinExistence type="predicted"/>
<dbReference type="SMART" id="SM00066">
    <property type="entry name" value="GAL4"/>
    <property type="match status" value="1"/>
</dbReference>
<dbReference type="PANTHER" id="PTHR47660:SF3">
    <property type="entry name" value="FINGER DOMAIN PROTEIN, PUTATIVE (AFU_ORTHOLOGUE AFUA_4G03310)-RELATED"/>
    <property type="match status" value="1"/>
</dbReference>
<dbReference type="EMBL" id="CABFNQ020000730">
    <property type="protein sequence ID" value="CAH0027755.1"/>
    <property type="molecule type" value="Genomic_DNA"/>
</dbReference>
<dbReference type="AlphaFoldDB" id="A0A9N9VQ14"/>
<evidence type="ECO:0000256" key="2">
    <source>
        <dbReference type="ARBA" id="ARBA00022833"/>
    </source>
</evidence>
<reference evidence="7" key="1">
    <citation type="submission" date="2021-10" db="EMBL/GenBank/DDBJ databases">
        <authorList>
            <person name="Piombo E."/>
        </authorList>
    </citation>
    <scope>NUCLEOTIDE SEQUENCE</scope>
</reference>
<keyword evidence="1" id="KW-0479">Metal-binding</keyword>
<dbReference type="PROSITE" id="PS50048">
    <property type="entry name" value="ZN2_CY6_FUNGAL_2"/>
    <property type="match status" value="1"/>
</dbReference>
<organism evidence="7 8">
    <name type="scientific">Clonostachys rhizophaga</name>
    <dbReference type="NCBI Taxonomy" id="160324"/>
    <lineage>
        <taxon>Eukaryota</taxon>
        <taxon>Fungi</taxon>
        <taxon>Dikarya</taxon>
        <taxon>Ascomycota</taxon>
        <taxon>Pezizomycotina</taxon>
        <taxon>Sordariomycetes</taxon>
        <taxon>Hypocreomycetidae</taxon>
        <taxon>Hypocreales</taxon>
        <taxon>Bionectriaceae</taxon>
        <taxon>Clonostachys</taxon>
    </lineage>
</organism>
<comment type="caution">
    <text evidence="7">The sequence shown here is derived from an EMBL/GenBank/DDBJ whole genome shotgun (WGS) entry which is preliminary data.</text>
</comment>
<gene>
    <name evidence="7" type="ORF">CRHIZ90672A_00001722</name>
</gene>
<dbReference type="Gene3D" id="4.10.240.10">
    <property type="entry name" value="Zn(2)-C6 fungal-type DNA-binding domain"/>
    <property type="match status" value="1"/>
</dbReference>
<dbReference type="GO" id="GO:0008270">
    <property type="term" value="F:zinc ion binding"/>
    <property type="evidence" value="ECO:0007669"/>
    <property type="project" value="InterPro"/>
</dbReference>
<dbReference type="InterPro" id="IPR001138">
    <property type="entry name" value="Zn2Cys6_DnaBD"/>
</dbReference>
<keyword evidence="5" id="KW-0539">Nucleus</keyword>
<evidence type="ECO:0000313" key="8">
    <source>
        <dbReference type="Proteomes" id="UP000696573"/>
    </source>
</evidence>
<evidence type="ECO:0000256" key="3">
    <source>
        <dbReference type="ARBA" id="ARBA00023015"/>
    </source>
</evidence>
<dbReference type="SUPFAM" id="SSF57701">
    <property type="entry name" value="Zn2/Cys6 DNA-binding domain"/>
    <property type="match status" value="1"/>
</dbReference>
<dbReference type="InterPro" id="IPR036864">
    <property type="entry name" value="Zn2-C6_fun-type_DNA-bd_sf"/>
</dbReference>
<evidence type="ECO:0000256" key="1">
    <source>
        <dbReference type="ARBA" id="ARBA00022723"/>
    </source>
</evidence>
<keyword evidence="2" id="KW-0862">Zinc</keyword>
<evidence type="ECO:0000259" key="6">
    <source>
        <dbReference type="PROSITE" id="PS50048"/>
    </source>
</evidence>
<evidence type="ECO:0000256" key="5">
    <source>
        <dbReference type="ARBA" id="ARBA00023242"/>
    </source>
</evidence>
<dbReference type="PANTHER" id="PTHR47660">
    <property type="entry name" value="TRANSCRIPTION FACTOR WITH C2H2 AND ZN(2)-CYS(6) DNA BINDING DOMAIN (EUROFUNG)-RELATED-RELATED"/>
    <property type="match status" value="1"/>
</dbReference>